<dbReference type="HOGENOM" id="CLU_006850_3_0_11"/>
<evidence type="ECO:0000256" key="1">
    <source>
        <dbReference type="ARBA" id="ARBA00023015"/>
    </source>
</evidence>
<evidence type="ECO:0000256" key="2">
    <source>
        <dbReference type="ARBA" id="ARBA00023125"/>
    </source>
</evidence>
<proteinExistence type="predicted"/>
<dbReference type="InterPro" id="IPR011990">
    <property type="entry name" value="TPR-like_helical_dom_sf"/>
</dbReference>
<keyword evidence="1" id="KW-0805">Transcription regulation</keyword>
<organism evidence="5 6">
    <name type="scientific">Corynebacterium maris DSM 45190</name>
    <dbReference type="NCBI Taxonomy" id="1224163"/>
    <lineage>
        <taxon>Bacteria</taxon>
        <taxon>Bacillati</taxon>
        <taxon>Actinomycetota</taxon>
        <taxon>Actinomycetes</taxon>
        <taxon>Mycobacteriales</taxon>
        <taxon>Corynebacteriaceae</taxon>
        <taxon>Corynebacterium</taxon>
    </lineage>
</organism>
<keyword evidence="6" id="KW-1185">Reference proteome</keyword>
<dbReference type="Pfam" id="PF00196">
    <property type="entry name" value="GerE"/>
    <property type="match status" value="1"/>
</dbReference>
<dbReference type="InterPro" id="IPR000792">
    <property type="entry name" value="Tscrpt_reg_LuxR_C"/>
</dbReference>
<dbReference type="PRINTS" id="PR00038">
    <property type="entry name" value="HTHLUXR"/>
</dbReference>
<name>S5TKY8_9CORY</name>
<feature type="domain" description="HTH luxR-type" evidence="4">
    <location>
        <begin position="789"/>
        <end position="853"/>
    </location>
</feature>
<dbReference type="Gene3D" id="1.25.40.10">
    <property type="entry name" value="Tetratricopeptide repeat domain"/>
    <property type="match status" value="1"/>
</dbReference>
<dbReference type="eggNOG" id="COG2909">
    <property type="taxonomic scope" value="Bacteria"/>
</dbReference>
<gene>
    <name evidence="5" type="ORF">B841_10270</name>
</gene>
<evidence type="ECO:0000256" key="3">
    <source>
        <dbReference type="ARBA" id="ARBA00023163"/>
    </source>
</evidence>
<evidence type="ECO:0000313" key="6">
    <source>
        <dbReference type="Proteomes" id="UP000015388"/>
    </source>
</evidence>
<evidence type="ECO:0000259" key="4">
    <source>
        <dbReference type="PROSITE" id="PS50043"/>
    </source>
</evidence>
<sequence length="853" mass="94413">MLTGPHGAGKTELLQDLLANSQGWTSYRVTSLSWRAHQPGAVVEFLLNRAGKQSVDLLTAFDKPKSSVLLVIDDAHWADEASLRELFEVTRSLKHARIAVVLTALDDANGVGEPSMAQLRDMADIHVGLPPYDVDDVRAFALAHVGAHISPDTAAKIHSITGGRPGLIKEVLDAGSADHWQVVDPRIPIPRSWHAAFRRRLGDNSSPRMRLVLIAAALKQEEEVASGHFIDYLAGDDQDVVEKAFALGILERAMPSENHVVNFVHPTDRAVVRSLLSPSESHRLHQKAANFYRERGQESAALLHEALGVQGTDEDIALALNRYGEERAAGGWWRSAADAFQMAARVTEDPALVRERQLSSIEALVSASDIPQARQYADAFSPVTGDSRVYSLRGHIAMHEGRRSESVDLITRAWATLEEDGNTSPQDRARVASRQALLSLLEWRPEQIISWAEVTDRWAVPGSSMRPEARYVAMIGTAATTGQVTGDQSFPGETPVLAQRRDMAVGWVALAQDDPVYARQRLSRSRYIDSSERIDLWMDAWLARCLIVLGEFQEAQRAVERGLARAERFGIHFLEPLLLWSGSQIASLRGEKELANSYASRLVISSDSFPIQRIASHIARLQLANVNNDQVAAHRAGEALEEMQAEIDFGHPGFWVWEHIWANHLVISGRIDEADALISRAEERNAGSGLDSVTARLAVARAGIMVQQGKTEAGLAVYDDAVDLISTLHMPTYQANMLYDYGRTLRRLGRRRRADEVLGTAQEVFAALGAHEFVERCRRERRASGLGSRVRQSGELTPQEEEITKLVSAGATNQEVAQELYLSPKTVEYHLTRVYRKLGVRTRNELAALMNSR</sequence>
<keyword evidence="3" id="KW-0804">Transcription</keyword>
<dbReference type="PROSITE" id="PS00622">
    <property type="entry name" value="HTH_LUXR_1"/>
    <property type="match status" value="1"/>
</dbReference>
<dbReference type="InterPro" id="IPR027417">
    <property type="entry name" value="P-loop_NTPase"/>
</dbReference>
<dbReference type="STRING" id="1224163.B841_10270"/>
<keyword evidence="2" id="KW-0238">DNA-binding</keyword>
<protein>
    <submittedName>
        <fullName evidence="5">LuxR family transcriptional regulator</fullName>
    </submittedName>
</protein>
<dbReference type="SUPFAM" id="SSF48452">
    <property type="entry name" value="TPR-like"/>
    <property type="match status" value="1"/>
</dbReference>
<dbReference type="AlphaFoldDB" id="S5TKY8"/>
<dbReference type="KEGG" id="cmd:B841_10270"/>
<dbReference type="PROSITE" id="PS50043">
    <property type="entry name" value="HTH_LUXR_2"/>
    <property type="match status" value="1"/>
</dbReference>
<dbReference type="CDD" id="cd06170">
    <property type="entry name" value="LuxR_C_like"/>
    <property type="match status" value="1"/>
</dbReference>
<dbReference type="Gene3D" id="1.10.10.10">
    <property type="entry name" value="Winged helix-like DNA-binding domain superfamily/Winged helix DNA-binding domain"/>
    <property type="match status" value="1"/>
</dbReference>
<reference evidence="5 6" key="1">
    <citation type="submission" date="2012-11" db="EMBL/GenBank/DDBJ databases">
        <title>The complete genome sequence of Corynebacterium maris Coryn-1 (=DSM 45190).</title>
        <authorList>
            <person name="Schaffert L."/>
            <person name="Albersmeier A."/>
            <person name="Kalinowski J."/>
            <person name="Ruckert C."/>
        </authorList>
    </citation>
    <scope>NUCLEOTIDE SEQUENCE [LARGE SCALE GENOMIC DNA]</scope>
    <source>
        <strain evidence="6">Coryn-1</strain>
    </source>
</reference>
<dbReference type="InterPro" id="IPR016032">
    <property type="entry name" value="Sig_transdc_resp-reg_C-effctor"/>
</dbReference>
<accession>S5TKY8</accession>
<dbReference type="InterPro" id="IPR036388">
    <property type="entry name" value="WH-like_DNA-bd_sf"/>
</dbReference>
<dbReference type="PANTHER" id="PTHR44688">
    <property type="entry name" value="DNA-BINDING TRANSCRIPTIONAL ACTIVATOR DEVR_DOSR"/>
    <property type="match status" value="1"/>
</dbReference>
<dbReference type="Gene3D" id="3.40.50.300">
    <property type="entry name" value="P-loop containing nucleotide triphosphate hydrolases"/>
    <property type="match status" value="1"/>
</dbReference>
<dbReference type="EMBL" id="CP003924">
    <property type="protein sequence ID" value="AGS35526.1"/>
    <property type="molecule type" value="Genomic_DNA"/>
</dbReference>
<dbReference type="GO" id="GO:0003677">
    <property type="term" value="F:DNA binding"/>
    <property type="evidence" value="ECO:0007669"/>
    <property type="project" value="UniProtKB-KW"/>
</dbReference>
<dbReference type="GO" id="GO:0006355">
    <property type="term" value="P:regulation of DNA-templated transcription"/>
    <property type="evidence" value="ECO:0007669"/>
    <property type="project" value="InterPro"/>
</dbReference>
<dbReference type="SUPFAM" id="SSF46894">
    <property type="entry name" value="C-terminal effector domain of the bipartite response regulators"/>
    <property type="match status" value="1"/>
</dbReference>
<dbReference type="SMART" id="SM00421">
    <property type="entry name" value="HTH_LUXR"/>
    <property type="match status" value="1"/>
</dbReference>
<dbReference type="SUPFAM" id="SSF52540">
    <property type="entry name" value="P-loop containing nucleoside triphosphate hydrolases"/>
    <property type="match status" value="1"/>
</dbReference>
<dbReference type="PATRIC" id="fig|1224163.3.peg.2072"/>
<dbReference type="Proteomes" id="UP000015388">
    <property type="component" value="Chromosome"/>
</dbReference>
<evidence type="ECO:0000313" key="5">
    <source>
        <dbReference type="EMBL" id="AGS35526.1"/>
    </source>
</evidence>
<dbReference type="PANTHER" id="PTHR44688:SF16">
    <property type="entry name" value="DNA-BINDING TRANSCRIPTIONAL ACTIVATOR DEVR_DOSR"/>
    <property type="match status" value="1"/>
</dbReference>